<keyword evidence="4" id="KW-1185">Reference proteome</keyword>
<feature type="region of interest" description="Disordered" evidence="2">
    <location>
        <begin position="15"/>
        <end position="36"/>
    </location>
</feature>
<dbReference type="EMBL" id="BMEX01000003">
    <property type="protein sequence ID" value="GGA40661.1"/>
    <property type="molecule type" value="Genomic_DNA"/>
</dbReference>
<dbReference type="Proteomes" id="UP000617979">
    <property type="component" value="Unassembled WGS sequence"/>
</dbReference>
<proteinExistence type="inferred from homology"/>
<dbReference type="InterPro" id="IPR016477">
    <property type="entry name" value="Fructo-/Ketosamine-3-kinase"/>
</dbReference>
<name>A0ABQ1GBS6_9BACL</name>
<dbReference type="SUPFAM" id="SSF56112">
    <property type="entry name" value="Protein kinase-like (PK-like)"/>
    <property type="match status" value="1"/>
</dbReference>
<evidence type="ECO:0000256" key="1">
    <source>
        <dbReference type="PIRNR" id="PIRNR006221"/>
    </source>
</evidence>
<dbReference type="Gene3D" id="3.30.200.20">
    <property type="entry name" value="Phosphorylase Kinase, domain 1"/>
    <property type="match status" value="1"/>
</dbReference>
<evidence type="ECO:0000256" key="2">
    <source>
        <dbReference type="SAM" id="MobiDB-lite"/>
    </source>
</evidence>
<keyword evidence="1" id="KW-0808">Transferase</keyword>
<gene>
    <name evidence="3" type="ORF">GCM10007416_12040</name>
</gene>
<accession>A0ABQ1GBS6</accession>
<protein>
    <submittedName>
        <fullName evidence="3">Fructosamine kinase</fullName>
    </submittedName>
</protein>
<comment type="similarity">
    <text evidence="1">Belongs to the fructosamine kinase family.</text>
</comment>
<organism evidence="3 4">
    <name type="scientific">Kroppenstedtia guangzhouensis</name>
    <dbReference type="NCBI Taxonomy" id="1274356"/>
    <lineage>
        <taxon>Bacteria</taxon>
        <taxon>Bacillati</taxon>
        <taxon>Bacillota</taxon>
        <taxon>Bacilli</taxon>
        <taxon>Bacillales</taxon>
        <taxon>Thermoactinomycetaceae</taxon>
        <taxon>Kroppenstedtia</taxon>
    </lineage>
</organism>
<sequence>MLPLALKSTVESALRTYGDPGPLQPPHPVSGGDIGQSFRLETPAGRYFLKFRTEAPAGIFTAERDGLERLARNSRSIQIPEVIAHEGPEKTGTGWILMEWIEPSSIQPHGMAETLGRGLAELHQHTSSVYGLERNNFIGLLPQPNRQRKKWADFYRDCRLLPQMEIAGKRNRLPPDRNRLLNRLLDRLDNWLDDSTISPSLLHGDLWGGNWMVGPGGAPYLIDPAVYYGHREVDLAFTELFGGFPNRFYDAYREAFPLKTDYQDRKPLYQLYYLLVHLNHFGESYGASVDRILKQYAG</sequence>
<reference evidence="4" key="1">
    <citation type="journal article" date="2019" name="Int. J. Syst. Evol. Microbiol.">
        <title>The Global Catalogue of Microorganisms (GCM) 10K type strain sequencing project: providing services to taxonomists for standard genome sequencing and annotation.</title>
        <authorList>
            <consortium name="The Broad Institute Genomics Platform"/>
            <consortium name="The Broad Institute Genome Sequencing Center for Infectious Disease"/>
            <person name="Wu L."/>
            <person name="Ma J."/>
        </authorList>
    </citation>
    <scope>NUCLEOTIDE SEQUENCE [LARGE SCALE GENOMIC DNA]</scope>
    <source>
        <strain evidence="4">CGMCC 1.12404</strain>
    </source>
</reference>
<dbReference type="RefSeq" id="WP_188430903.1">
    <property type="nucleotide sequence ID" value="NZ_BMEX01000003.1"/>
</dbReference>
<keyword evidence="1 3" id="KW-0418">Kinase</keyword>
<evidence type="ECO:0000313" key="3">
    <source>
        <dbReference type="EMBL" id="GGA40661.1"/>
    </source>
</evidence>
<evidence type="ECO:0000313" key="4">
    <source>
        <dbReference type="Proteomes" id="UP000617979"/>
    </source>
</evidence>
<dbReference type="Gene3D" id="3.90.1200.10">
    <property type="match status" value="1"/>
</dbReference>
<dbReference type="PIRSF" id="PIRSF006221">
    <property type="entry name" value="Ketosamine-3-kinase"/>
    <property type="match status" value="1"/>
</dbReference>
<dbReference type="Pfam" id="PF03881">
    <property type="entry name" value="Fructosamin_kin"/>
    <property type="match status" value="1"/>
</dbReference>
<dbReference type="PANTHER" id="PTHR12149">
    <property type="entry name" value="FRUCTOSAMINE 3 KINASE-RELATED PROTEIN"/>
    <property type="match status" value="1"/>
</dbReference>
<dbReference type="PANTHER" id="PTHR12149:SF8">
    <property type="entry name" value="PROTEIN-RIBULOSAMINE 3-KINASE"/>
    <property type="match status" value="1"/>
</dbReference>
<comment type="caution">
    <text evidence="3">The sequence shown here is derived from an EMBL/GenBank/DDBJ whole genome shotgun (WGS) entry which is preliminary data.</text>
</comment>
<dbReference type="GO" id="GO:0016301">
    <property type="term" value="F:kinase activity"/>
    <property type="evidence" value="ECO:0007669"/>
    <property type="project" value="UniProtKB-KW"/>
</dbReference>
<dbReference type="InterPro" id="IPR011009">
    <property type="entry name" value="Kinase-like_dom_sf"/>
</dbReference>